<dbReference type="Pfam" id="PF13280">
    <property type="entry name" value="WYL"/>
    <property type="match status" value="1"/>
</dbReference>
<dbReference type="EMBL" id="CP099547">
    <property type="protein sequence ID" value="USR78630.1"/>
    <property type="molecule type" value="Genomic_DNA"/>
</dbReference>
<protein>
    <submittedName>
        <fullName evidence="3">WYL domain-containing protein</fullName>
    </submittedName>
</protein>
<dbReference type="PANTHER" id="PTHR34580">
    <property type="match status" value="1"/>
</dbReference>
<dbReference type="InterPro" id="IPR051534">
    <property type="entry name" value="CBASS_pafABC_assoc_protein"/>
</dbReference>
<proteinExistence type="predicted"/>
<name>A0ABY5AFH8_9ACTO</name>
<evidence type="ECO:0000313" key="3">
    <source>
        <dbReference type="EMBL" id="USR78630.1"/>
    </source>
</evidence>
<reference evidence="3" key="1">
    <citation type="submission" date="2022-06" db="EMBL/GenBank/DDBJ databases">
        <title>Complete Genome Sequence of Arcanobacterium pinnipediorum strain DSM 28752 isolated from a harbour seal.</title>
        <authorList>
            <person name="Borowiak M."/>
            <person name="Kreitlow A."/>
            <person name="Alssahen M."/>
            <person name="Malorny B."/>
            <person name="Laemmler C."/>
            <person name="Prenger-Berninghoff E."/>
            <person name="Siebert U."/>
            <person name="Ploetz M."/>
            <person name="Abdulmawjood A."/>
        </authorList>
    </citation>
    <scope>NUCLEOTIDE SEQUENCE</scope>
    <source>
        <strain evidence="3">DSM 28752</strain>
    </source>
</reference>
<evidence type="ECO:0000259" key="2">
    <source>
        <dbReference type="Pfam" id="PF25583"/>
    </source>
</evidence>
<dbReference type="PROSITE" id="PS52050">
    <property type="entry name" value="WYL"/>
    <property type="match status" value="1"/>
</dbReference>
<organism evidence="3 4">
    <name type="scientific">Arcanobacterium pinnipediorum</name>
    <dbReference type="NCBI Taxonomy" id="1503041"/>
    <lineage>
        <taxon>Bacteria</taxon>
        <taxon>Bacillati</taxon>
        <taxon>Actinomycetota</taxon>
        <taxon>Actinomycetes</taxon>
        <taxon>Actinomycetales</taxon>
        <taxon>Actinomycetaceae</taxon>
        <taxon>Arcanobacterium</taxon>
    </lineage>
</organism>
<feature type="domain" description="WYL" evidence="1">
    <location>
        <begin position="134"/>
        <end position="198"/>
    </location>
</feature>
<dbReference type="InterPro" id="IPR026881">
    <property type="entry name" value="WYL_dom"/>
</dbReference>
<dbReference type="Pfam" id="PF25583">
    <property type="entry name" value="WCX"/>
    <property type="match status" value="1"/>
</dbReference>
<feature type="domain" description="WCX" evidence="2">
    <location>
        <begin position="223"/>
        <end position="290"/>
    </location>
</feature>
<dbReference type="PANTHER" id="PTHR34580:SF1">
    <property type="entry name" value="PROTEIN PAFC"/>
    <property type="match status" value="1"/>
</dbReference>
<gene>
    <name evidence="3" type="ORF">NG665_04320</name>
</gene>
<keyword evidence="4" id="KW-1185">Reference proteome</keyword>
<dbReference type="Proteomes" id="UP001056109">
    <property type="component" value="Chromosome"/>
</dbReference>
<dbReference type="InterPro" id="IPR057727">
    <property type="entry name" value="WCX_dom"/>
</dbReference>
<evidence type="ECO:0000313" key="4">
    <source>
        <dbReference type="Proteomes" id="UP001056109"/>
    </source>
</evidence>
<dbReference type="RefSeq" id="WP_252672445.1">
    <property type="nucleotide sequence ID" value="NZ_CP099547.1"/>
</dbReference>
<sequence>MPTSAEERRFTLLTLLSRQRATIDQIAQLPAYRGHHGIAQQRLIERDIQILRESGTVVRVDKDYRYSVDTSHRIAVDLQDLDLTILRRLLGTKRRNNVEAFAQYAATKALGQGIVTDKMSAYKLKVPYGDSVVDIAQALGQHTQISFTYTKRDENINYIVEPWRIEVHFGAFYMVAAVIERDGSPVAGDARTFKLSRIVGKVIMLDSPVTIERKDNFDSTLSPVDIEVFVADPAMPLAQRGQIIAHHDGGVIVRFPAADRWDIVDDVLFHADAARIVAPAWLRDDVNQRIDHVHEVLNGIW</sequence>
<accession>A0ABY5AFH8</accession>
<evidence type="ECO:0000259" key="1">
    <source>
        <dbReference type="Pfam" id="PF13280"/>
    </source>
</evidence>